<gene>
    <name evidence="8" type="primary">vapC</name>
    <name evidence="10" type="ORF">COA17_10835</name>
</gene>
<evidence type="ECO:0000256" key="6">
    <source>
        <dbReference type="ARBA" id="ARBA00022842"/>
    </source>
</evidence>
<name>A0A2A4HXL7_9SPHN</name>
<keyword evidence="8" id="KW-0800">Toxin</keyword>
<dbReference type="RefSeq" id="WP_096612366.1">
    <property type="nucleotide sequence ID" value="NZ_NWVD01000004.1"/>
</dbReference>
<dbReference type="GO" id="GO:0090729">
    <property type="term" value="F:toxin activity"/>
    <property type="evidence" value="ECO:0007669"/>
    <property type="project" value="UniProtKB-KW"/>
</dbReference>
<evidence type="ECO:0000256" key="3">
    <source>
        <dbReference type="ARBA" id="ARBA00022722"/>
    </source>
</evidence>
<evidence type="ECO:0000313" key="10">
    <source>
        <dbReference type="EMBL" id="PCG08649.1"/>
    </source>
</evidence>
<keyword evidence="11" id="KW-1185">Reference proteome</keyword>
<keyword evidence="5 8" id="KW-0378">Hydrolase</keyword>
<evidence type="ECO:0000256" key="8">
    <source>
        <dbReference type="HAMAP-Rule" id="MF_00265"/>
    </source>
</evidence>
<evidence type="ECO:0000259" key="9">
    <source>
        <dbReference type="Pfam" id="PF01850"/>
    </source>
</evidence>
<comment type="caution">
    <text evidence="10">The sequence shown here is derived from an EMBL/GenBank/DDBJ whole genome shotgun (WGS) entry which is preliminary data.</text>
</comment>
<evidence type="ECO:0000313" key="11">
    <source>
        <dbReference type="Proteomes" id="UP000218784"/>
    </source>
</evidence>
<dbReference type="GO" id="GO:0016787">
    <property type="term" value="F:hydrolase activity"/>
    <property type="evidence" value="ECO:0007669"/>
    <property type="project" value="UniProtKB-KW"/>
</dbReference>
<evidence type="ECO:0000256" key="4">
    <source>
        <dbReference type="ARBA" id="ARBA00022723"/>
    </source>
</evidence>
<comment type="similarity">
    <text evidence="7 8">Belongs to the PINc/VapC protein family.</text>
</comment>
<keyword evidence="6 8" id="KW-0460">Magnesium</keyword>
<keyword evidence="4 8" id="KW-0479">Metal-binding</keyword>
<dbReference type="Proteomes" id="UP000218784">
    <property type="component" value="Unassembled WGS sequence"/>
</dbReference>
<evidence type="ECO:0000256" key="7">
    <source>
        <dbReference type="ARBA" id="ARBA00038093"/>
    </source>
</evidence>
<dbReference type="HAMAP" id="MF_00265">
    <property type="entry name" value="VapC_Nob1"/>
    <property type="match status" value="1"/>
</dbReference>
<dbReference type="EMBL" id="NWVD01000004">
    <property type="protein sequence ID" value="PCG08649.1"/>
    <property type="molecule type" value="Genomic_DNA"/>
</dbReference>
<feature type="binding site" evidence="8">
    <location>
        <position position="95"/>
    </location>
    <ligand>
        <name>Mg(2+)</name>
        <dbReference type="ChEBI" id="CHEBI:18420"/>
    </ligand>
</feature>
<dbReference type="PANTHER" id="PTHR33653">
    <property type="entry name" value="RIBONUCLEASE VAPC2"/>
    <property type="match status" value="1"/>
</dbReference>
<dbReference type="Gene3D" id="3.40.50.1010">
    <property type="entry name" value="5'-nuclease"/>
    <property type="match status" value="1"/>
</dbReference>
<organism evidence="10 11">
    <name type="scientific">Sphingomonas ginsenosidimutans</name>
    <dbReference type="NCBI Taxonomy" id="862134"/>
    <lineage>
        <taxon>Bacteria</taxon>
        <taxon>Pseudomonadati</taxon>
        <taxon>Pseudomonadota</taxon>
        <taxon>Alphaproteobacteria</taxon>
        <taxon>Sphingomonadales</taxon>
        <taxon>Sphingomonadaceae</taxon>
        <taxon>Sphingomonas</taxon>
    </lineage>
</organism>
<feature type="binding site" evidence="8">
    <location>
        <position position="7"/>
    </location>
    <ligand>
        <name>Mg(2+)</name>
        <dbReference type="ChEBI" id="CHEBI:18420"/>
    </ligand>
</feature>
<dbReference type="InterPro" id="IPR022907">
    <property type="entry name" value="VapC_family"/>
</dbReference>
<evidence type="ECO:0000256" key="1">
    <source>
        <dbReference type="ARBA" id="ARBA00001946"/>
    </source>
</evidence>
<comment type="function">
    <text evidence="8">Toxic component of a toxin-antitoxin (TA) system. An RNase.</text>
</comment>
<keyword evidence="3 8" id="KW-0540">Nuclease</keyword>
<dbReference type="AlphaFoldDB" id="A0A2A4HXL7"/>
<sequence>MTGYLLDTNACIDFLVGRSDPLARRMGQAFGRLHVSAITAGELRVGNRGSTDPVRDAKRVATFLAAIGILSFDAEAAVAYAEMVQAIGMRRGIVDRLIAAQALSTRMTLVTNNEPDFTGIPGLAIENWTL</sequence>
<proteinExistence type="inferred from homology"/>
<feature type="domain" description="PIN" evidence="9">
    <location>
        <begin position="4"/>
        <end position="114"/>
    </location>
</feature>
<dbReference type="EC" id="3.1.-.-" evidence="8"/>
<dbReference type="Pfam" id="PF01850">
    <property type="entry name" value="PIN"/>
    <property type="match status" value="1"/>
</dbReference>
<dbReference type="PANTHER" id="PTHR33653:SF1">
    <property type="entry name" value="RIBONUCLEASE VAPC2"/>
    <property type="match status" value="1"/>
</dbReference>
<comment type="cofactor">
    <cofactor evidence="1 8">
        <name>Mg(2+)</name>
        <dbReference type="ChEBI" id="CHEBI:18420"/>
    </cofactor>
</comment>
<dbReference type="InterPro" id="IPR029060">
    <property type="entry name" value="PIN-like_dom_sf"/>
</dbReference>
<dbReference type="GO" id="GO:0000287">
    <property type="term" value="F:magnesium ion binding"/>
    <property type="evidence" value="ECO:0007669"/>
    <property type="project" value="UniProtKB-UniRule"/>
</dbReference>
<reference evidence="10 11" key="1">
    <citation type="submission" date="2017-09" db="EMBL/GenBank/DDBJ databases">
        <title>Sphingomonas ginsenosidimutans KACC 14949, whole genome shotgun sequence.</title>
        <authorList>
            <person name="Feng G."/>
            <person name="Zhu H."/>
        </authorList>
    </citation>
    <scope>NUCLEOTIDE SEQUENCE [LARGE SCALE GENOMIC DNA]</scope>
    <source>
        <strain evidence="10 11">KACC 14949</strain>
    </source>
</reference>
<protein>
    <recommendedName>
        <fullName evidence="8">Ribonuclease VapC</fullName>
        <shortName evidence="8">RNase VapC</shortName>
        <ecNumber evidence="8">3.1.-.-</ecNumber>
    </recommendedName>
    <alternativeName>
        <fullName evidence="8">Toxin VapC</fullName>
    </alternativeName>
</protein>
<keyword evidence="2 8" id="KW-1277">Toxin-antitoxin system</keyword>
<dbReference type="InterPro" id="IPR050556">
    <property type="entry name" value="Type_II_TA_system_RNase"/>
</dbReference>
<dbReference type="GO" id="GO:0004540">
    <property type="term" value="F:RNA nuclease activity"/>
    <property type="evidence" value="ECO:0007669"/>
    <property type="project" value="InterPro"/>
</dbReference>
<dbReference type="SUPFAM" id="SSF88723">
    <property type="entry name" value="PIN domain-like"/>
    <property type="match status" value="1"/>
</dbReference>
<evidence type="ECO:0000256" key="5">
    <source>
        <dbReference type="ARBA" id="ARBA00022801"/>
    </source>
</evidence>
<evidence type="ECO:0000256" key="2">
    <source>
        <dbReference type="ARBA" id="ARBA00022649"/>
    </source>
</evidence>
<accession>A0A2A4HXL7</accession>
<dbReference type="InterPro" id="IPR002716">
    <property type="entry name" value="PIN_dom"/>
</dbReference>
<dbReference type="CDD" id="cd18736">
    <property type="entry name" value="PIN_CcVapC1-like"/>
    <property type="match status" value="1"/>
</dbReference>